<dbReference type="Proteomes" id="UP000032027">
    <property type="component" value="Chromosome"/>
</dbReference>
<evidence type="ECO:0008006" key="3">
    <source>
        <dbReference type="Google" id="ProtNLM"/>
    </source>
</evidence>
<dbReference type="AlphaFoldDB" id="A0A0C5BZT8"/>
<accession>A0A0C5BZT8</accession>
<sequence length="130" mass="14573">MNFENLLKRIMDSDVNIRHSIVTDNEGNILATSHRESVTNYLSQQETEASLKRAAQAWKGRKELSSKIGKGLYAVAAFEKITRMTFPLGDDNLIFVSMGSDTVRKDVHEGGQKQIVEHVLNILSRDPTKA</sequence>
<dbReference type="RefSeq" id="WP_237087622.1">
    <property type="nucleotide sequence ID" value="NZ_CP010868.1"/>
</dbReference>
<keyword evidence="2" id="KW-1185">Reference proteome</keyword>
<dbReference type="HOGENOM" id="CLU_128582_2_0_2"/>
<protein>
    <recommendedName>
        <fullName evidence="3">Roadblock/LAMTOR2 domain-containing protein</fullName>
    </recommendedName>
</protein>
<proteinExistence type="predicted"/>
<reference evidence="1 2" key="3">
    <citation type="journal article" date="2019" name="Int. J. Syst. Evol. Microbiol.">
        <title>Nitrosopumilus adriaticus sp. nov. and Nitrosopumilus piranensis sp. nov., two ammonia-oxidizing archaea from the Adriatic Sea and members of the class Nitrososphaeria.</title>
        <authorList>
            <person name="Bayer B."/>
            <person name="Vojvoda J."/>
            <person name="Reinthaler T."/>
            <person name="Reyes C."/>
            <person name="Pinto M."/>
            <person name="Herndl G.J."/>
        </authorList>
    </citation>
    <scope>NUCLEOTIDE SEQUENCE [LARGE SCALE GENOMIC DNA]</scope>
    <source>
        <strain evidence="1 2">D3C</strain>
    </source>
</reference>
<evidence type="ECO:0000313" key="1">
    <source>
        <dbReference type="EMBL" id="AJM92500.1"/>
    </source>
</evidence>
<dbReference type="PATRIC" id="fig|1582439.9.peg.1329"/>
<name>A0A0C5BZT8_9ARCH</name>
<dbReference type="EMBL" id="CP010868">
    <property type="protein sequence ID" value="AJM92500.1"/>
    <property type="molecule type" value="Genomic_DNA"/>
</dbReference>
<gene>
    <name evidence="1" type="ORF">NPIRD3C_1288</name>
</gene>
<evidence type="ECO:0000313" key="2">
    <source>
        <dbReference type="Proteomes" id="UP000032027"/>
    </source>
</evidence>
<reference evidence="2" key="1">
    <citation type="submission" date="2015-02" db="EMBL/GenBank/DDBJ databases">
        <title>Characterization of two novel Thaumarchaeota isolated from the Northern Adriatic Sea.</title>
        <authorList>
            <person name="Bayer B."/>
            <person name="Vojvoda J."/>
            <person name="Offre P."/>
            <person name="Srivastava A."/>
            <person name="Elisabeth N."/>
            <person name="Garcia J.A.L."/>
            <person name="Schleper C."/>
            <person name="Herndl G.J."/>
        </authorList>
    </citation>
    <scope>NUCLEOTIDE SEQUENCE [LARGE SCALE GENOMIC DNA]</scope>
    <source>
        <strain evidence="2">D3C</strain>
    </source>
</reference>
<dbReference type="KEGG" id="nid:NPIRD3C_1288"/>
<dbReference type="GeneID" id="41600424"/>
<reference evidence="1 2" key="2">
    <citation type="journal article" date="2016" name="ISME J.">
        <title>Physiological and genomic characterization of two novel marine thaumarchaeal strains indicates niche differentiation.</title>
        <authorList>
            <person name="Bayer B."/>
            <person name="Vojvoda J."/>
            <person name="Offre P."/>
            <person name="Alves R.J."/>
            <person name="Elisabeth N.H."/>
            <person name="Garcia J.A."/>
            <person name="Volland J.M."/>
            <person name="Srivastava A."/>
            <person name="Schleper C."/>
            <person name="Herndl G.J."/>
        </authorList>
    </citation>
    <scope>NUCLEOTIDE SEQUENCE [LARGE SCALE GENOMIC DNA]</scope>
    <source>
        <strain evidence="1 2">D3C</strain>
    </source>
</reference>
<organism evidence="1 2">
    <name type="scientific">Nitrosopumilus piranensis</name>
    <dbReference type="NCBI Taxonomy" id="1582439"/>
    <lineage>
        <taxon>Archaea</taxon>
        <taxon>Nitrososphaerota</taxon>
        <taxon>Nitrososphaeria</taxon>
        <taxon>Nitrosopumilales</taxon>
        <taxon>Nitrosopumilaceae</taxon>
        <taxon>Nitrosopumilus</taxon>
    </lineage>
</organism>